<reference evidence="1 2" key="1">
    <citation type="journal article" date="2019" name="Genome Biol. Evol.">
        <title>Insights into the evolution of the New World diploid cottons (Gossypium, subgenus Houzingenia) based on genome sequencing.</title>
        <authorList>
            <person name="Grover C.E."/>
            <person name="Arick M.A. 2nd"/>
            <person name="Thrash A."/>
            <person name="Conover J.L."/>
            <person name="Sanders W.S."/>
            <person name="Peterson D.G."/>
            <person name="Frelichowski J.E."/>
            <person name="Scheffler J.A."/>
            <person name="Scheffler B.E."/>
            <person name="Wendel J.F."/>
        </authorList>
    </citation>
    <scope>NUCLEOTIDE SEQUENCE [LARGE SCALE GENOMIC DNA]</scope>
    <source>
        <strain evidence="1">5</strain>
        <tissue evidence="1">Leaf</tissue>
    </source>
</reference>
<dbReference type="PANTHER" id="PTHR12917:SF18">
    <property type="entry name" value="DNA DAMAGE-INDUCIBLE PROTEIN 1-LIKE"/>
    <property type="match status" value="1"/>
</dbReference>
<dbReference type="Pfam" id="PF13975">
    <property type="entry name" value="gag-asp_proteas"/>
    <property type="match status" value="1"/>
</dbReference>
<dbReference type="AlphaFoldDB" id="A0A7J9D0N9"/>
<gene>
    <name evidence="1" type="ORF">Gogos_020782</name>
</gene>
<comment type="caution">
    <text evidence="1">The sequence shown here is derived from an EMBL/GenBank/DDBJ whole genome shotgun (WGS) entry which is preliminary data.</text>
</comment>
<dbReference type="OrthoDB" id="1001751at2759"/>
<keyword evidence="2" id="KW-1185">Reference proteome</keyword>
<evidence type="ECO:0008006" key="3">
    <source>
        <dbReference type="Google" id="ProtNLM"/>
    </source>
</evidence>
<dbReference type="PANTHER" id="PTHR12917">
    <property type="entry name" value="ASPARTYL PROTEASE DDI-RELATED"/>
    <property type="match status" value="1"/>
</dbReference>
<accession>A0A7J9D0N9</accession>
<dbReference type="Proteomes" id="UP000593579">
    <property type="component" value="Unassembled WGS sequence"/>
</dbReference>
<protein>
    <recommendedName>
        <fullName evidence="3">Aspartic peptidase DDI1-type domain-containing protein</fullName>
    </recommendedName>
</protein>
<dbReference type="InterPro" id="IPR021109">
    <property type="entry name" value="Peptidase_aspartic_dom_sf"/>
</dbReference>
<evidence type="ECO:0000313" key="1">
    <source>
        <dbReference type="EMBL" id="MBA0754266.1"/>
    </source>
</evidence>
<sequence length="160" mass="18151">MKRDCPKVSSVSTIKRNDEPKEVMLIEKKTSTVNSMVLIPKRMNDEEGLMFVDINIAGQKQSALINTGASDLFISEKAVRKLGLSIKKSNKKINTVNFEETLTLGVVHNVELQISEWKGNKDFEVIQLDDYDYVLGLNFLGRIQIVLFHGPMKFILLPIR</sequence>
<name>A0A7J9D0N9_GOSGO</name>
<dbReference type="Gene3D" id="2.40.70.10">
    <property type="entry name" value="Acid Proteases"/>
    <property type="match status" value="1"/>
</dbReference>
<organism evidence="1 2">
    <name type="scientific">Gossypium gossypioides</name>
    <name type="common">Mexican cotton</name>
    <name type="synonym">Selera gossypioides</name>
    <dbReference type="NCBI Taxonomy" id="34282"/>
    <lineage>
        <taxon>Eukaryota</taxon>
        <taxon>Viridiplantae</taxon>
        <taxon>Streptophyta</taxon>
        <taxon>Embryophyta</taxon>
        <taxon>Tracheophyta</taxon>
        <taxon>Spermatophyta</taxon>
        <taxon>Magnoliopsida</taxon>
        <taxon>eudicotyledons</taxon>
        <taxon>Gunneridae</taxon>
        <taxon>Pentapetalae</taxon>
        <taxon>rosids</taxon>
        <taxon>malvids</taxon>
        <taxon>Malvales</taxon>
        <taxon>Malvaceae</taxon>
        <taxon>Malvoideae</taxon>
        <taxon>Gossypium</taxon>
    </lineage>
</organism>
<dbReference type="EMBL" id="JABEZY010260773">
    <property type="protein sequence ID" value="MBA0754266.1"/>
    <property type="molecule type" value="Genomic_DNA"/>
</dbReference>
<proteinExistence type="predicted"/>
<evidence type="ECO:0000313" key="2">
    <source>
        <dbReference type="Proteomes" id="UP000593579"/>
    </source>
</evidence>
<dbReference type="SUPFAM" id="SSF50630">
    <property type="entry name" value="Acid proteases"/>
    <property type="match status" value="1"/>
</dbReference>
<dbReference type="CDD" id="cd00303">
    <property type="entry name" value="retropepsin_like"/>
    <property type="match status" value="1"/>
</dbReference>